<comment type="caution">
    <text evidence="1">The sequence shown here is derived from an EMBL/GenBank/DDBJ whole genome shotgun (WGS) entry which is preliminary data.</text>
</comment>
<sequence>MSLPIALRKGIPMCDDDLHAKPADWSLNLEAGKAEHASGLVVQFKGRPRDRGFEIVPSPPEGMEALRQCRLVRHAVEIYREAWDQRPKQAANHEAGKNAPKVVRVRRRRILTD</sequence>
<evidence type="ECO:0000313" key="2">
    <source>
        <dbReference type="Proteomes" id="UP000313645"/>
    </source>
</evidence>
<dbReference type="Proteomes" id="UP000313645">
    <property type="component" value="Unassembled WGS sequence"/>
</dbReference>
<gene>
    <name evidence="1" type="ORF">EZI54_06730</name>
</gene>
<proteinExistence type="predicted"/>
<dbReference type="RefSeq" id="WP_131480290.1">
    <property type="nucleotide sequence ID" value="NZ_SJDL01000007.1"/>
</dbReference>
<protein>
    <submittedName>
        <fullName evidence="1">Uncharacterized protein</fullName>
    </submittedName>
</protein>
<evidence type="ECO:0000313" key="1">
    <source>
        <dbReference type="EMBL" id="TBW57721.1"/>
    </source>
</evidence>
<accession>A0ABY1ZMV0</accession>
<dbReference type="EMBL" id="SJDL01000007">
    <property type="protein sequence ID" value="TBW57721.1"/>
    <property type="molecule type" value="Genomic_DNA"/>
</dbReference>
<name>A0ABY1ZMV0_9GAMM</name>
<organism evidence="1 2">
    <name type="scientific">Marinobacter halodurans</name>
    <dbReference type="NCBI Taxonomy" id="2528979"/>
    <lineage>
        <taxon>Bacteria</taxon>
        <taxon>Pseudomonadati</taxon>
        <taxon>Pseudomonadota</taxon>
        <taxon>Gammaproteobacteria</taxon>
        <taxon>Pseudomonadales</taxon>
        <taxon>Marinobacteraceae</taxon>
        <taxon>Marinobacter</taxon>
    </lineage>
</organism>
<keyword evidence="2" id="KW-1185">Reference proteome</keyword>
<reference evidence="1 2" key="1">
    <citation type="submission" date="2019-02" db="EMBL/GenBank/DDBJ databases">
        <title>Marinobacter halodurans sp. nov., a marine bacterium isolated from sea tidal flat.</title>
        <authorList>
            <person name="Yoo Y."/>
            <person name="Lee D.W."/>
            <person name="Kim B.S."/>
            <person name="Kim J.-J."/>
        </authorList>
    </citation>
    <scope>NUCLEOTIDE SEQUENCE [LARGE SCALE GENOMIC DNA]</scope>
    <source>
        <strain evidence="1 2">YJ-S3-2</strain>
    </source>
</reference>